<sequence length="103" mass="11725">MLIPSPVYTGEDDLRALWATVNKPWKQIRWLATKRSGKHFGVASLQVECHVILEQFRTTRSRSSFMVQNLDLALRNRDVFSFAFMKIESTGRGGTGLPLRQAS</sequence>
<dbReference type="GeneID" id="69023627"/>
<dbReference type="Proteomes" id="UP000002039">
    <property type="component" value="Unassembled WGS sequence"/>
</dbReference>
<gene>
    <name evidence="1" type="ORF">BDCG_00948</name>
</gene>
<organism evidence="1 2">
    <name type="scientific">Ajellomyces dermatitidis (strain ER-3 / ATCC MYA-2586)</name>
    <name type="common">Blastomyces dermatitidis</name>
    <dbReference type="NCBI Taxonomy" id="559297"/>
    <lineage>
        <taxon>Eukaryota</taxon>
        <taxon>Fungi</taxon>
        <taxon>Dikarya</taxon>
        <taxon>Ascomycota</taxon>
        <taxon>Pezizomycotina</taxon>
        <taxon>Eurotiomycetes</taxon>
        <taxon>Eurotiomycetidae</taxon>
        <taxon>Onygenales</taxon>
        <taxon>Ajellomycetaceae</taxon>
        <taxon>Blastomyces</taxon>
    </lineage>
</organism>
<accession>A0ABP2EQK6</accession>
<dbReference type="RefSeq" id="XP_045272183.1">
    <property type="nucleotide sequence ID" value="XM_045416463.1"/>
</dbReference>
<keyword evidence="2" id="KW-1185">Reference proteome</keyword>
<evidence type="ECO:0000313" key="2">
    <source>
        <dbReference type="Proteomes" id="UP000002039"/>
    </source>
</evidence>
<reference evidence="2" key="1">
    <citation type="journal article" date="2015" name="PLoS Genet.">
        <title>The dynamic genome and transcriptome of the human fungal pathogen Blastomyces and close relative Emmonsia.</title>
        <authorList>
            <person name="Munoz J.F."/>
            <person name="Gauthier G.M."/>
            <person name="Desjardins C.A."/>
            <person name="Gallo J.E."/>
            <person name="Holder J."/>
            <person name="Sullivan T.D."/>
            <person name="Marty A.J."/>
            <person name="Carmen J.C."/>
            <person name="Chen Z."/>
            <person name="Ding L."/>
            <person name="Gujja S."/>
            <person name="Magrini V."/>
            <person name="Misas E."/>
            <person name="Mitreva M."/>
            <person name="Priest M."/>
            <person name="Saif S."/>
            <person name="Whiston E.A."/>
            <person name="Young S."/>
            <person name="Zeng Q."/>
            <person name="Goldman W.E."/>
            <person name="Mardis E.R."/>
            <person name="Taylor J.W."/>
            <person name="McEwen J.G."/>
            <person name="Clay O.K."/>
            <person name="Klein B.S."/>
            <person name="Cuomo C.A."/>
        </authorList>
    </citation>
    <scope>NUCLEOTIDE SEQUENCE [LARGE SCALE GENOMIC DNA]</scope>
    <source>
        <strain evidence="2">ER-3 / ATCC MYA-2586</strain>
    </source>
</reference>
<proteinExistence type="predicted"/>
<name>A0ABP2EQK6_AJEDR</name>
<protein>
    <submittedName>
        <fullName evidence="1">Uncharacterized protein</fullName>
    </submittedName>
</protein>
<dbReference type="EMBL" id="EQ999973">
    <property type="protein sequence ID" value="EEQ84143.2"/>
    <property type="molecule type" value="Genomic_DNA"/>
</dbReference>
<evidence type="ECO:0000313" key="1">
    <source>
        <dbReference type="EMBL" id="EEQ84143.2"/>
    </source>
</evidence>